<organism evidence="2 3">
    <name type="scientific">Mameliella alba</name>
    <dbReference type="NCBI Taxonomy" id="561184"/>
    <lineage>
        <taxon>Bacteria</taxon>
        <taxon>Pseudomonadati</taxon>
        <taxon>Pseudomonadota</taxon>
        <taxon>Alphaproteobacteria</taxon>
        <taxon>Rhodobacterales</taxon>
        <taxon>Roseobacteraceae</taxon>
        <taxon>Mameliella</taxon>
    </lineage>
</organism>
<evidence type="ECO:0000256" key="1">
    <source>
        <dbReference type="SAM" id="MobiDB-lite"/>
    </source>
</evidence>
<feature type="region of interest" description="Disordered" evidence="1">
    <location>
        <begin position="18"/>
        <end position="38"/>
    </location>
</feature>
<keyword evidence="2" id="KW-0449">Lipoprotein</keyword>
<proteinExistence type="predicted"/>
<protein>
    <submittedName>
        <fullName evidence="2">Putative Lipoprotein</fullName>
    </submittedName>
</protein>
<reference evidence="2 3" key="1">
    <citation type="submission" date="2014-10" db="EMBL/GenBank/DDBJ databases">
        <title>Genome sequence of Ponticoccus sp. strain UMTAT08 isolated from clonal culture of toxic dinoflagellate Alexandrium tamiyavanichii.</title>
        <authorList>
            <person name="Gan H.Y."/>
            <person name="Muhd D.-D."/>
            <person name="Mohd Noor M.E."/>
            <person name="Yeong Y.S."/>
            <person name="Usup G."/>
        </authorList>
    </citation>
    <scope>NUCLEOTIDE SEQUENCE [LARGE SCALE GENOMIC DNA]</scope>
    <source>
        <strain evidence="2 3">UMTAT08</strain>
    </source>
</reference>
<comment type="caution">
    <text evidence="2">The sequence shown here is derived from an EMBL/GenBank/DDBJ whole genome shotgun (WGS) entry which is preliminary data.</text>
</comment>
<dbReference type="Proteomes" id="UP000030960">
    <property type="component" value="Unassembled WGS sequence"/>
</dbReference>
<keyword evidence="3" id="KW-1185">Reference proteome</keyword>
<gene>
    <name evidence="2" type="ORF">OA50_00407</name>
</gene>
<accession>A0A0B3SFA4</accession>
<dbReference type="AlphaFoldDB" id="A0A0B3SFA4"/>
<feature type="compositionally biased region" description="Low complexity" evidence="1">
    <location>
        <begin position="23"/>
        <end position="34"/>
    </location>
</feature>
<dbReference type="EMBL" id="JSUQ01000001">
    <property type="protein sequence ID" value="KHQ55371.1"/>
    <property type="molecule type" value="Genomic_DNA"/>
</dbReference>
<sequence length="157" mass="16681">MFVPERWWILEADGQIAHDAPEGSAGADGKSASGQRETGEMKQAVILAACLGLAACGGGTASKRSYGAAPQVRISSGPIADACVAAGRQGATRRLCGCVQGVADRDLSVSDQRMAVSFFSDPHRAQEIRQSDNPRHEAFWQKYKAFAARAEQVCRGQ</sequence>
<name>A0A0B3SFA4_9RHOB</name>
<evidence type="ECO:0000313" key="2">
    <source>
        <dbReference type="EMBL" id="KHQ55371.1"/>
    </source>
</evidence>
<evidence type="ECO:0000313" key="3">
    <source>
        <dbReference type="Proteomes" id="UP000030960"/>
    </source>
</evidence>